<dbReference type="Proteomes" id="UP000095255">
    <property type="component" value="Unassembled WGS sequence"/>
</dbReference>
<dbReference type="EMBL" id="MJAT01000035">
    <property type="protein sequence ID" value="OEH85002.1"/>
    <property type="molecule type" value="Genomic_DNA"/>
</dbReference>
<evidence type="ECO:0000256" key="7">
    <source>
        <dbReference type="ARBA" id="ARBA00022840"/>
    </source>
</evidence>
<dbReference type="SUPFAM" id="SSF55874">
    <property type="entry name" value="ATPase domain of HSP90 chaperone/DNA topoisomerase II/histidine kinase"/>
    <property type="match status" value="1"/>
</dbReference>
<dbReference type="GO" id="GO:0046983">
    <property type="term" value="F:protein dimerization activity"/>
    <property type="evidence" value="ECO:0007669"/>
    <property type="project" value="InterPro"/>
</dbReference>
<reference evidence="12 13" key="1">
    <citation type="submission" date="2016-09" db="EMBL/GenBank/DDBJ databases">
        <title>Desulfuribacillus arsenicus sp. nov., an obligately anaerobic, dissimilatory arsenic- and antimonate-reducing bacterium isolated from anoxic sediments.</title>
        <authorList>
            <person name="Abin C.A."/>
            <person name="Hollibaugh J.T."/>
        </authorList>
    </citation>
    <scope>NUCLEOTIDE SEQUENCE [LARGE SCALE GENOMIC DNA]</scope>
    <source>
        <strain evidence="12 13">MLFW-2</strain>
    </source>
</reference>
<dbReference type="Pfam" id="PF07730">
    <property type="entry name" value="HisKA_3"/>
    <property type="match status" value="1"/>
</dbReference>
<dbReference type="Gene3D" id="6.10.340.10">
    <property type="match status" value="1"/>
</dbReference>
<keyword evidence="4" id="KW-0808">Transferase</keyword>
<dbReference type="PANTHER" id="PTHR24421">
    <property type="entry name" value="NITRATE/NITRITE SENSOR PROTEIN NARX-RELATED"/>
    <property type="match status" value="1"/>
</dbReference>
<evidence type="ECO:0000256" key="8">
    <source>
        <dbReference type="ARBA" id="ARBA00023012"/>
    </source>
</evidence>
<keyword evidence="9" id="KW-0175">Coiled coil</keyword>
<keyword evidence="3" id="KW-0597">Phosphoprotein</keyword>
<dbReference type="PANTHER" id="PTHR24421:SF10">
    <property type="entry name" value="NITRATE_NITRITE SENSOR PROTEIN NARQ"/>
    <property type="match status" value="1"/>
</dbReference>
<keyword evidence="13" id="KW-1185">Reference proteome</keyword>
<dbReference type="Gene3D" id="1.20.5.1930">
    <property type="match status" value="1"/>
</dbReference>
<evidence type="ECO:0000256" key="1">
    <source>
        <dbReference type="ARBA" id="ARBA00000085"/>
    </source>
</evidence>
<dbReference type="SMART" id="SM00387">
    <property type="entry name" value="HATPase_c"/>
    <property type="match status" value="1"/>
</dbReference>
<dbReference type="InterPro" id="IPR036890">
    <property type="entry name" value="HATPase_C_sf"/>
</dbReference>
<proteinExistence type="predicted"/>
<dbReference type="GO" id="GO:0000155">
    <property type="term" value="F:phosphorelay sensor kinase activity"/>
    <property type="evidence" value="ECO:0007669"/>
    <property type="project" value="InterPro"/>
</dbReference>
<keyword evidence="10" id="KW-0812">Transmembrane</keyword>
<feature type="coiled-coil region" evidence="9">
    <location>
        <begin position="247"/>
        <end position="331"/>
    </location>
</feature>
<accession>A0A1E5L4E0</accession>
<dbReference type="Pfam" id="PF02518">
    <property type="entry name" value="HATPase_c"/>
    <property type="match status" value="1"/>
</dbReference>
<organism evidence="12 13">
    <name type="scientific">Desulfuribacillus stibiiarsenatis</name>
    <dbReference type="NCBI Taxonomy" id="1390249"/>
    <lineage>
        <taxon>Bacteria</taxon>
        <taxon>Bacillati</taxon>
        <taxon>Bacillota</taxon>
        <taxon>Desulfuribacillia</taxon>
        <taxon>Desulfuribacillales</taxon>
        <taxon>Desulfuribacillaceae</taxon>
        <taxon>Desulfuribacillus</taxon>
    </lineage>
</organism>
<dbReference type="STRING" id="1390249.BHU72_07385"/>
<dbReference type="Gene3D" id="3.30.565.10">
    <property type="entry name" value="Histidine kinase-like ATPase, C-terminal domain"/>
    <property type="match status" value="1"/>
</dbReference>
<dbReference type="InterPro" id="IPR003594">
    <property type="entry name" value="HATPase_dom"/>
</dbReference>
<keyword evidence="8" id="KW-0902">Two-component regulatory system</keyword>
<dbReference type="CDD" id="cd16917">
    <property type="entry name" value="HATPase_UhpB-NarQ-NarX-like"/>
    <property type="match status" value="1"/>
</dbReference>
<evidence type="ECO:0000313" key="13">
    <source>
        <dbReference type="Proteomes" id="UP000095255"/>
    </source>
</evidence>
<dbReference type="InterPro" id="IPR011712">
    <property type="entry name" value="Sig_transdc_His_kin_sub3_dim/P"/>
</dbReference>
<dbReference type="EC" id="2.7.13.3" evidence="2"/>
<dbReference type="AlphaFoldDB" id="A0A1E5L4E0"/>
<evidence type="ECO:0000259" key="11">
    <source>
        <dbReference type="SMART" id="SM00387"/>
    </source>
</evidence>
<evidence type="ECO:0000256" key="2">
    <source>
        <dbReference type="ARBA" id="ARBA00012438"/>
    </source>
</evidence>
<feature type="transmembrane region" description="Helical" evidence="10">
    <location>
        <begin position="181"/>
        <end position="200"/>
    </location>
</feature>
<dbReference type="GO" id="GO:0005524">
    <property type="term" value="F:ATP binding"/>
    <property type="evidence" value="ECO:0007669"/>
    <property type="project" value="UniProtKB-KW"/>
</dbReference>
<comment type="caution">
    <text evidence="12">The sequence shown here is derived from an EMBL/GenBank/DDBJ whole genome shotgun (WGS) entry which is preliminary data.</text>
</comment>
<dbReference type="RefSeq" id="WP_069702737.1">
    <property type="nucleotide sequence ID" value="NZ_MJAT01000035.1"/>
</dbReference>
<name>A0A1E5L4E0_9FIRM</name>
<evidence type="ECO:0000256" key="5">
    <source>
        <dbReference type="ARBA" id="ARBA00022741"/>
    </source>
</evidence>
<comment type="catalytic activity">
    <reaction evidence="1">
        <text>ATP + protein L-histidine = ADP + protein N-phospho-L-histidine.</text>
        <dbReference type="EC" id="2.7.13.3"/>
    </reaction>
</comment>
<dbReference type="GO" id="GO:0016020">
    <property type="term" value="C:membrane"/>
    <property type="evidence" value="ECO:0007669"/>
    <property type="project" value="InterPro"/>
</dbReference>
<dbReference type="InterPro" id="IPR050482">
    <property type="entry name" value="Sensor_HK_TwoCompSys"/>
</dbReference>
<keyword evidence="6" id="KW-0418">Kinase</keyword>
<keyword evidence="5" id="KW-0547">Nucleotide-binding</keyword>
<feature type="transmembrane region" description="Helical" evidence="10">
    <location>
        <begin position="20"/>
        <end position="40"/>
    </location>
</feature>
<evidence type="ECO:0000256" key="10">
    <source>
        <dbReference type="SAM" id="Phobius"/>
    </source>
</evidence>
<evidence type="ECO:0000256" key="4">
    <source>
        <dbReference type="ARBA" id="ARBA00022679"/>
    </source>
</evidence>
<sequence length="477" mass="54470">MNQNNNLLYKLYELIKLNRLLSIRIKFMGIVVLMVLLLGYSNHYVITKNLSNLIEEQLLQHARSLGENLSAIVADPVLTNNLYELHNIIDRTIRDDIHVRYIFILDTNNNIVVSSLPEQLPKGLREINETVNNEISIKRLQTDEGIIWDLAAPIADGLAGTLRIAITDEYRVLGIKQVTKNIIISSFVIMFISLILAYLLTRLLTKSLFTLYNFTKQLGQGKYDILIKPDIWAGKEINSLNSAFYEMVKNLKTLREKEENAQKARKNLLQKTINAQEDERKRIARELHDEANQHLAAINYGLDNLRHINDIDRIKAEAQELKVLVKEASDSLRALAWELRPKLLDEFGLVLAMKKYLEYLRVQYGLMISFTSNVDSIPVPHTHKISIYRIVQEALINIIKHANAKKIEVAIQKSKENIIITIDDDGIGFDHYDKESLGIYGMHERATLIGGKLNINSNVGEGTTVLLSLEINVEEIE</sequence>
<evidence type="ECO:0000256" key="9">
    <source>
        <dbReference type="SAM" id="Coils"/>
    </source>
</evidence>
<dbReference type="OrthoDB" id="9760839at2"/>
<keyword evidence="10" id="KW-0472">Membrane</keyword>
<keyword evidence="10" id="KW-1133">Transmembrane helix</keyword>
<gene>
    <name evidence="12" type="ORF">BHU72_07385</name>
</gene>
<feature type="domain" description="Histidine kinase/HSP90-like ATPase" evidence="11">
    <location>
        <begin position="382"/>
        <end position="473"/>
    </location>
</feature>
<keyword evidence="7" id="KW-0067">ATP-binding</keyword>
<evidence type="ECO:0000313" key="12">
    <source>
        <dbReference type="EMBL" id="OEH85002.1"/>
    </source>
</evidence>
<evidence type="ECO:0000256" key="3">
    <source>
        <dbReference type="ARBA" id="ARBA00022553"/>
    </source>
</evidence>
<evidence type="ECO:0000256" key="6">
    <source>
        <dbReference type="ARBA" id="ARBA00022777"/>
    </source>
</evidence>
<protein>
    <recommendedName>
        <fullName evidence="2">histidine kinase</fullName>
        <ecNumber evidence="2">2.7.13.3</ecNumber>
    </recommendedName>
</protein>